<organism evidence="1 2">
    <name type="scientific">Mya arenaria</name>
    <name type="common">Soft-shell clam</name>
    <dbReference type="NCBI Taxonomy" id="6604"/>
    <lineage>
        <taxon>Eukaryota</taxon>
        <taxon>Metazoa</taxon>
        <taxon>Spiralia</taxon>
        <taxon>Lophotrochozoa</taxon>
        <taxon>Mollusca</taxon>
        <taxon>Bivalvia</taxon>
        <taxon>Autobranchia</taxon>
        <taxon>Heteroconchia</taxon>
        <taxon>Euheterodonta</taxon>
        <taxon>Imparidentia</taxon>
        <taxon>Neoheterodontei</taxon>
        <taxon>Myida</taxon>
        <taxon>Myoidea</taxon>
        <taxon>Myidae</taxon>
        <taxon>Mya</taxon>
    </lineage>
</organism>
<dbReference type="Proteomes" id="UP001164746">
    <property type="component" value="Chromosome 9"/>
</dbReference>
<accession>A0ABY7EZZ8</accession>
<gene>
    <name evidence="1" type="ORF">MAR_005607</name>
</gene>
<sequence>MKRAVNVSAGGIWHYESQQMGVVSRNHNRKFFCKYCIQYSTEERILKDHTDICLAINGGGGKRVSFQLKERIYLGLKIIISN</sequence>
<protein>
    <submittedName>
        <fullName evidence="1">Uncharacterized protein</fullName>
    </submittedName>
</protein>
<keyword evidence="2" id="KW-1185">Reference proteome</keyword>
<proteinExistence type="predicted"/>
<evidence type="ECO:0000313" key="2">
    <source>
        <dbReference type="Proteomes" id="UP001164746"/>
    </source>
</evidence>
<evidence type="ECO:0000313" key="1">
    <source>
        <dbReference type="EMBL" id="WAR15502.1"/>
    </source>
</evidence>
<dbReference type="EMBL" id="CP111020">
    <property type="protein sequence ID" value="WAR15502.1"/>
    <property type="molecule type" value="Genomic_DNA"/>
</dbReference>
<name>A0ABY7EZZ8_MYAAR</name>
<reference evidence="1" key="1">
    <citation type="submission" date="2022-11" db="EMBL/GenBank/DDBJ databases">
        <title>Centuries of genome instability and evolution in soft-shell clam transmissible cancer (bioRxiv).</title>
        <authorList>
            <person name="Hart S.F.M."/>
            <person name="Yonemitsu M.A."/>
            <person name="Giersch R.M."/>
            <person name="Beal B.F."/>
            <person name="Arriagada G."/>
            <person name="Davis B.W."/>
            <person name="Ostrander E.A."/>
            <person name="Goff S.P."/>
            <person name="Metzger M.J."/>
        </authorList>
    </citation>
    <scope>NUCLEOTIDE SEQUENCE</scope>
    <source>
        <strain evidence="1">MELC-2E11</strain>
        <tissue evidence="1">Siphon/mantle</tissue>
    </source>
</reference>